<feature type="domain" description="Carrier" evidence="1">
    <location>
        <begin position="31"/>
        <end position="71"/>
    </location>
</feature>
<comment type="caution">
    <text evidence="2">The sequence shown here is derived from an EMBL/GenBank/DDBJ whole genome shotgun (WGS) entry which is preliminary data.</text>
</comment>
<dbReference type="Pfam" id="PF00550">
    <property type="entry name" value="PP-binding"/>
    <property type="match status" value="1"/>
</dbReference>
<name>A0ABS0JCA5_9ACTN</name>
<dbReference type="InterPro" id="IPR036736">
    <property type="entry name" value="ACP-like_sf"/>
</dbReference>
<evidence type="ECO:0000259" key="1">
    <source>
        <dbReference type="Pfam" id="PF00550"/>
    </source>
</evidence>
<dbReference type="SUPFAM" id="SSF47336">
    <property type="entry name" value="ACP-like"/>
    <property type="match status" value="1"/>
</dbReference>
<accession>A0ABS0JCA5</accession>
<protein>
    <submittedName>
        <fullName evidence="2">Acyl carrier protein</fullName>
    </submittedName>
</protein>
<evidence type="ECO:0000313" key="3">
    <source>
        <dbReference type="Proteomes" id="UP000614915"/>
    </source>
</evidence>
<gene>
    <name evidence="2" type="ORF">IW248_000972</name>
</gene>
<dbReference type="Gene3D" id="1.10.1200.10">
    <property type="entry name" value="ACP-like"/>
    <property type="match status" value="1"/>
</dbReference>
<dbReference type="InterPro" id="IPR009081">
    <property type="entry name" value="PP-bd_ACP"/>
</dbReference>
<sequence>MPTDQRDEILGQLMVYVRHELLGDQGEAVSGVDLRPDSPLLEWGVLNSLNTARLIAYVRAELDVDVPPSHITGRHFRSLDTITDLILSLPRA</sequence>
<keyword evidence="3" id="KW-1185">Reference proteome</keyword>
<evidence type="ECO:0000313" key="2">
    <source>
        <dbReference type="EMBL" id="MBG6064685.1"/>
    </source>
</evidence>
<dbReference type="RefSeq" id="WP_196925845.1">
    <property type="nucleotide sequence ID" value="NZ_CP108567.1"/>
</dbReference>
<dbReference type="EMBL" id="JADOTX010000001">
    <property type="protein sequence ID" value="MBG6064685.1"/>
    <property type="molecule type" value="Genomic_DNA"/>
</dbReference>
<dbReference type="Proteomes" id="UP000614915">
    <property type="component" value="Unassembled WGS sequence"/>
</dbReference>
<organism evidence="2 3">
    <name type="scientific">Micromonospora ureilytica</name>
    <dbReference type="NCBI Taxonomy" id="709868"/>
    <lineage>
        <taxon>Bacteria</taxon>
        <taxon>Bacillati</taxon>
        <taxon>Actinomycetota</taxon>
        <taxon>Actinomycetes</taxon>
        <taxon>Micromonosporales</taxon>
        <taxon>Micromonosporaceae</taxon>
        <taxon>Micromonospora</taxon>
    </lineage>
</organism>
<proteinExistence type="predicted"/>
<reference evidence="2 3" key="1">
    <citation type="submission" date="2020-11" db="EMBL/GenBank/DDBJ databases">
        <title>Sequencing the genomes of 1000 actinobacteria strains.</title>
        <authorList>
            <person name="Klenk H.-P."/>
        </authorList>
    </citation>
    <scope>NUCLEOTIDE SEQUENCE [LARGE SCALE GENOMIC DNA]</scope>
    <source>
        <strain evidence="2 3">DSM 101692</strain>
    </source>
</reference>